<feature type="region of interest" description="Disordered" evidence="1">
    <location>
        <begin position="445"/>
        <end position="473"/>
    </location>
</feature>
<reference evidence="4 5" key="1">
    <citation type="journal article" date="2011" name="J. Bacteriol.">
        <title>Complete genome sequence of the haloaromatic acid-degrading bacterium Achromobacter xylosoxidans A8.</title>
        <authorList>
            <person name="Strnad H."/>
            <person name="Ridl J."/>
            <person name="Paces J."/>
            <person name="Kolar M."/>
            <person name="Vlcek C."/>
            <person name="Paces V."/>
        </authorList>
    </citation>
    <scope>NUCLEOTIDE SEQUENCE [LARGE SCALE GENOMIC DNA]</scope>
    <source>
        <strain evidence="4 5">A8</strain>
    </source>
</reference>
<dbReference type="KEGG" id="axy:AXYL_03219"/>
<dbReference type="PANTHER" id="PTHR40940">
    <property type="entry name" value="PROTEIN BATD-RELATED"/>
    <property type="match status" value="1"/>
</dbReference>
<feature type="chain" id="PRO_5003170407" description="Protein BatD" evidence="3">
    <location>
        <begin position="30"/>
        <end position="473"/>
    </location>
</feature>
<organism evidence="4 5">
    <name type="scientific">Achromobacter xylosoxidans (strain A8)</name>
    <dbReference type="NCBI Taxonomy" id="762376"/>
    <lineage>
        <taxon>Bacteria</taxon>
        <taxon>Pseudomonadati</taxon>
        <taxon>Pseudomonadota</taxon>
        <taxon>Betaproteobacteria</taxon>
        <taxon>Burkholderiales</taxon>
        <taxon>Alcaligenaceae</taxon>
        <taxon>Achromobacter</taxon>
    </lineage>
</organism>
<evidence type="ECO:0000313" key="5">
    <source>
        <dbReference type="Proteomes" id="UP000006876"/>
    </source>
</evidence>
<accession>E3HFT3</accession>
<dbReference type="HOGENOM" id="CLU_047669_0_0_4"/>
<dbReference type="RefSeq" id="WP_013393854.1">
    <property type="nucleotide sequence ID" value="NC_014640.1"/>
</dbReference>
<keyword evidence="3" id="KW-0732">Signal</keyword>
<evidence type="ECO:0000256" key="1">
    <source>
        <dbReference type="SAM" id="MobiDB-lite"/>
    </source>
</evidence>
<evidence type="ECO:0000256" key="2">
    <source>
        <dbReference type="SAM" id="Phobius"/>
    </source>
</evidence>
<dbReference type="PANTHER" id="PTHR40940:SF1">
    <property type="entry name" value="PROTEIN BATD"/>
    <property type="match status" value="1"/>
</dbReference>
<dbReference type="InterPro" id="IPR025738">
    <property type="entry name" value="BatD"/>
</dbReference>
<proteinExistence type="predicted"/>
<evidence type="ECO:0008006" key="6">
    <source>
        <dbReference type="Google" id="ProtNLM"/>
    </source>
</evidence>
<evidence type="ECO:0000313" key="4">
    <source>
        <dbReference type="EMBL" id="ADP16539.1"/>
    </source>
</evidence>
<dbReference type="EMBL" id="CP002287">
    <property type="protein sequence ID" value="ADP16539.1"/>
    <property type="molecule type" value="Genomic_DNA"/>
</dbReference>
<evidence type="ECO:0000256" key="3">
    <source>
        <dbReference type="SAM" id="SignalP"/>
    </source>
</evidence>
<dbReference type="eggNOG" id="ENOG502Z8JG">
    <property type="taxonomic scope" value="Bacteria"/>
</dbReference>
<name>E3HFT3_ACHXA</name>
<protein>
    <recommendedName>
        <fullName evidence="6">Protein BatD</fullName>
    </recommendedName>
</protein>
<keyword evidence="2" id="KW-0812">Transmembrane</keyword>
<dbReference type="OrthoDB" id="5293418at2"/>
<gene>
    <name evidence="4" type="ordered locus">AXYL_03219</name>
</gene>
<keyword evidence="2" id="KW-1133">Transmembrane helix</keyword>
<sequence length="473" mass="50405">MIRCHAALLRHLGLLLLLQLGLYANMARAQSTDEGPQLRAEARMAVSGDLTAGATSILQVDVLTSTWFTQPPQLPALDMPGALVSGPSGQASIIRTSIGGVAYSGLRFSYLISPQTAGILQVPAIHVSAQVGQASAPLAAQTRPLEVRAAGPPGGIAGRALAASAVQATQQIRYSAEPPAVGDHVSRVITIEAQGAQAMLIPPPAMAAVPGLKLYPSEPELTQLSDNRGGFLGGRRVDRLDYVIERGGAFELPAVEIRWWNIAANKEERVALPAQRFEAKAGAAYQTPFSVEQDLRDMGRQVQVRIPGGWLALAAGAALAALAWWLGAPWLRRAIARLRAGLRARRAQWRASEPYAAMTLRRLLAQPRPRLDALYVWLRRAAGAATVAQATAGLESALRQTGTDALRAIYGRDPDATLGWRGLRGVFPRWRRALVARARPAEAHGLLPLNPRPTESSRGRAGIASGEPPGDLP</sequence>
<feature type="transmembrane region" description="Helical" evidence="2">
    <location>
        <begin position="310"/>
        <end position="331"/>
    </location>
</feature>
<dbReference type="STRING" id="762376.AXYL_03219"/>
<keyword evidence="2" id="KW-0472">Membrane</keyword>
<dbReference type="AlphaFoldDB" id="E3HFT3"/>
<dbReference type="Proteomes" id="UP000006876">
    <property type="component" value="Chromosome"/>
</dbReference>
<feature type="signal peptide" evidence="3">
    <location>
        <begin position="1"/>
        <end position="29"/>
    </location>
</feature>